<evidence type="ECO:0000259" key="4">
    <source>
        <dbReference type="PROSITE" id="PS50987"/>
    </source>
</evidence>
<dbReference type="SUPFAM" id="SSF46785">
    <property type="entry name" value="Winged helix' DNA-binding domain"/>
    <property type="match status" value="1"/>
</dbReference>
<dbReference type="EMBL" id="JAAZSQ010000005">
    <property type="protein sequence ID" value="NKX54441.1"/>
    <property type="molecule type" value="Genomic_DNA"/>
</dbReference>
<comment type="caution">
    <text evidence="5">The sequence shown here is derived from an EMBL/GenBank/DDBJ whole genome shotgun (WGS) entry which is preliminary data.</text>
</comment>
<evidence type="ECO:0000256" key="3">
    <source>
        <dbReference type="ARBA" id="ARBA00023163"/>
    </source>
</evidence>
<dbReference type="PRINTS" id="PR00778">
    <property type="entry name" value="HTHARSR"/>
</dbReference>
<feature type="domain" description="HTH arsR-type" evidence="4">
    <location>
        <begin position="16"/>
        <end position="110"/>
    </location>
</feature>
<dbReference type="PANTHER" id="PTHR43132">
    <property type="entry name" value="ARSENICAL RESISTANCE OPERON REPRESSOR ARSR-RELATED"/>
    <property type="match status" value="1"/>
</dbReference>
<dbReference type="NCBIfam" id="NF033788">
    <property type="entry name" value="HTH_metalloreg"/>
    <property type="match status" value="1"/>
</dbReference>
<keyword evidence="2" id="KW-0238">DNA-binding</keyword>
<dbReference type="AlphaFoldDB" id="A0A7X6HEC3"/>
<organism evidence="5 6">
    <name type="scientific">Arthrobacter mobilis</name>
    <dbReference type="NCBI Taxonomy" id="2724944"/>
    <lineage>
        <taxon>Bacteria</taxon>
        <taxon>Bacillati</taxon>
        <taxon>Actinomycetota</taxon>
        <taxon>Actinomycetes</taxon>
        <taxon>Micrococcales</taxon>
        <taxon>Micrococcaceae</taxon>
        <taxon>Arthrobacter</taxon>
    </lineage>
</organism>
<proteinExistence type="predicted"/>
<dbReference type="InterPro" id="IPR036390">
    <property type="entry name" value="WH_DNA-bd_sf"/>
</dbReference>
<keyword evidence="1" id="KW-0805">Transcription regulation</keyword>
<reference evidence="5 6" key="1">
    <citation type="submission" date="2020-04" db="EMBL/GenBank/DDBJ databases">
        <title>Arthrobacter sp. nov.</title>
        <authorList>
            <person name="Liu S."/>
        </authorList>
    </citation>
    <scope>NUCLEOTIDE SEQUENCE [LARGE SCALE GENOMIC DNA]</scope>
    <source>
        <strain evidence="5 6">E918</strain>
    </source>
</reference>
<keyword evidence="3" id="KW-0804">Transcription</keyword>
<dbReference type="PROSITE" id="PS50987">
    <property type="entry name" value="HTH_ARSR_2"/>
    <property type="match status" value="1"/>
</dbReference>
<dbReference type="PANTHER" id="PTHR43132:SF8">
    <property type="entry name" value="HTH-TYPE TRANSCRIPTIONAL REGULATOR KMTR"/>
    <property type="match status" value="1"/>
</dbReference>
<dbReference type="GO" id="GO:0003677">
    <property type="term" value="F:DNA binding"/>
    <property type="evidence" value="ECO:0007669"/>
    <property type="project" value="UniProtKB-KW"/>
</dbReference>
<dbReference type="InterPro" id="IPR001845">
    <property type="entry name" value="HTH_ArsR_DNA-bd_dom"/>
</dbReference>
<dbReference type="Pfam" id="PF01022">
    <property type="entry name" value="HTH_5"/>
    <property type="match status" value="1"/>
</dbReference>
<protein>
    <submittedName>
        <fullName evidence="5">Helix-turn-helix transcriptional regulator</fullName>
    </submittedName>
</protein>
<dbReference type="Gene3D" id="1.10.10.10">
    <property type="entry name" value="Winged helix-like DNA-binding domain superfamily/Winged helix DNA-binding domain"/>
    <property type="match status" value="1"/>
</dbReference>
<name>A0A7X6HEC3_9MICC</name>
<dbReference type="SMART" id="SM00418">
    <property type="entry name" value="HTH_ARSR"/>
    <property type="match status" value="1"/>
</dbReference>
<evidence type="ECO:0000256" key="2">
    <source>
        <dbReference type="ARBA" id="ARBA00023125"/>
    </source>
</evidence>
<dbReference type="Proteomes" id="UP000544090">
    <property type="component" value="Unassembled WGS sequence"/>
</dbReference>
<evidence type="ECO:0000256" key="1">
    <source>
        <dbReference type="ARBA" id="ARBA00023015"/>
    </source>
</evidence>
<dbReference type="CDD" id="cd00090">
    <property type="entry name" value="HTH_ARSR"/>
    <property type="match status" value="1"/>
</dbReference>
<gene>
    <name evidence="5" type="ORF">HGG74_07770</name>
</gene>
<evidence type="ECO:0000313" key="5">
    <source>
        <dbReference type="EMBL" id="NKX54441.1"/>
    </source>
</evidence>
<sequence>MTEPVRAPSYRHPAAPDRKRLDAAADTLRMLAEPTRLHLLWTLTAGPANVGQLVEATGAARTVVSQHLAKLRLSGLVDGRKEGRNVVYSIHDGHLNRLILEALNHADHRITGEPVHD</sequence>
<dbReference type="InterPro" id="IPR011991">
    <property type="entry name" value="ArsR-like_HTH"/>
</dbReference>
<dbReference type="InterPro" id="IPR036388">
    <property type="entry name" value="WH-like_DNA-bd_sf"/>
</dbReference>
<evidence type="ECO:0000313" key="6">
    <source>
        <dbReference type="Proteomes" id="UP000544090"/>
    </source>
</evidence>
<dbReference type="RefSeq" id="WP_168485776.1">
    <property type="nucleotide sequence ID" value="NZ_JAAZSQ010000005.1"/>
</dbReference>
<accession>A0A7X6HEC3</accession>
<dbReference type="InterPro" id="IPR051011">
    <property type="entry name" value="Metal_resp_trans_reg"/>
</dbReference>
<dbReference type="GO" id="GO:0003700">
    <property type="term" value="F:DNA-binding transcription factor activity"/>
    <property type="evidence" value="ECO:0007669"/>
    <property type="project" value="InterPro"/>
</dbReference>
<keyword evidence="6" id="KW-1185">Reference proteome</keyword>